<organism evidence="2 3">
    <name type="scientific">Tenacibaculum skagerrakense</name>
    <dbReference type="NCBI Taxonomy" id="186571"/>
    <lineage>
        <taxon>Bacteria</taxon>
        <taxon>Pseudomonadati</taxon>
        <taxon>Bacteroidota</taxon>
        <taxon>Flavobacteriia</taxon>
        <taxon>Flavobacteriales</taxon>
        <taxon>Flavobacteriaceae</taxon>
        <taxon>Tenacibaculum</taxon>
    </lineage>
</organism>
<proteinExistence type="predicted"/>
<dbReference type="RefSeq" id="WP_132794500.1">
    <property type="nucleotide sequence ID" value="NZ_SLXM01000004.1"/>
</dbReference>
<keyword evidence="1" id="KW-0812">Transmembrane</keyword>
<dbReference type="Proteomes" id="UP000294564">
    <property type="component" value="Unassembled WGS sequence"/>
</dbReference>
<keyword evidence="3" id="KW-1185">Reference proteome</keyword>
<feature type="transmembrane region" description="Helical" evidence="1">
    <location>
        <begin position="134"/>
        <end position="154"/>
    </location>
</feature>
<dbReference type="OrthoDB" id="1415800at2"/>
<keyword evidence="1" id="KW-1133">Transmembrane helix</keyword>
<dbReference type="EMBL" id="SLXM01000004">
    <property type="protein sequence ID" value="TCP25115.1"/>
    <property type="molecule type" value="Genomic_DNA"/>
</dbReference>
<reference evidence="2 3" key="1">
    <citation type="submission" date="2019-03" db="EMBL/GenBank/DDBJ databases">
        <title>Genomic Encyclopedia of Type Strains, Phase IV (KMG-IV): sequencing the most valuable type-strain genomes for metagenomic binning, comparative biology and taxonomic classification.</title>
        <authorList>
            <person name="Goeker M."/>
        </authorList>
    </citation>
    <scope>NUCLEOTIDE SEQUENCE [LARGE SCALE GENOMIC DNA]</scope>
    <source>
        <strain evidence="2 3">DSM 14836</strain>
    </source>
</reference>
<feature type="transmembrane region" description="Helical" evidence="1">
    <location>
        <begin position="201"/>
        <end position="219"/>
    </location>
</feature>
<gene>
    <name evidence="2" type="ORF">EV195_104147</name>
</gene>
<feature type="transmembrane region" description="Helical" evidence="1">
    <location>
        <begin position="160"/>
        <end position="181"/>
    </location>
</feature>
<keyword evidence="1" id="KW-0472">Membrane</keyword>
<comment type="caution">
    <text evidence="2">The sequence shown here is derived from an EMBL/GenBank/DDBJ whole genome shotgun (WGS) entry which is preliminary data.</text>
</comment>
<protein>
    <submittedName>
        <fullName evidence="2">Uncharacterized protein</fullName>
    </submittedName>
</protein>
<feature type="transmembrane region" description="Helical" evidence="1">
    <location>
        <begin position="239"/>
        <end position="262"/>
    </location>
</feature>
<evidence type="ECO:0000313" key="2">
    <source>
        <dbReference type="EMBL" id="TCP25115.1"/>
    </source>
</evidence>
<dbReference type="AlphaFoldDB" id="A0A4R2NUR4"/>
<sequence>MRPFKKNRIDNDLSQIVDTDLSTFIEKKATEYTAKHIQTAQKLATLDFKGMPKTTSIKDFLGAKKADFQFLVDHIEKSCNGSLQKVKGQSHISKASEDDLDINRKIESLDLKLTPLKGKLDESGKKLKPEVRNWFYVFIPLLIFIGGIELIGNFDVFSSLGGSMISSLGIAILTLIITFWYAHFIPDKIRRYAPNSAKKQIILFTISIIPIAVVYYYFSSQRIAFLLAMNPDLEGIISSSPWVFTVINCFAYVISCWIIWAYKPSKETILAYKKYRNDTREIKKLEIEREQLCLQKTELPSNLRGKLTKHYNVLILGKQFEQEVVTRYHRCFEEMKMELYMRTNGACAPLFTGNINQDLPPLQLNFSDKDIHKPLQSSMTQFMGIVLLLLTLTSCTSKIQPSLSLSVMDDYTDKHIPKPDIDGIQPLIKNTVDKDGRCDFRYTSITDASFNPIYDATIKAKSRFGNTLEHLSKKRKFYRTIEGFLSSTGDTLQSYPHSSILTPVLRELELLKRSKSDTKILLLYSDLLESSSLYNVYDTYQLRRLLKNYNKVVEIITNKIEVPKNLNGLTLHIIYYPKNAQDDQLFKEMLKVWKGILEPSGLHIQLGIAKPISTVSMDNHKKKQT</sequence>
<name>A0A4R2NUR4_9FLAO</name>
<evidence type="ECO:0000256" key="1">
    <source>
        <dbReference type="SAM" id="Phobius"/>
    </source>
</evidence>
<evidence type="ECO:0000313" key="3">
    <source>
        <dbReference type="Proteomes" id="UP000294564"/>
    </source>
</evidence>
<accession>A0A4R2NUR4</accession>